<evidence type="ECO:0000313" key="2">
    <source>
        <dbReference type="Proteomes" id="UP000035036"/>
    </source>
</evidence>
<organism evidence="1 2">
    <name type="scientific">Geoalkalibacter subterraneus</name>
    <dbReference type="NCBI Taxonomy" id="483547"/>
    <lineage>
        <taxon>Bacteria</taxon>
        <taxon>Pseudomonadati</taxon>
        <taxon>Thermodesulfobacteriota</taxon>
        <taxon>Desulfuromonadia</taxon>
        <taxon>Desulfuromonadales</taxon>
        <taxon>Geoalkalibacteraceae</taxon>
        <taxon>Geoalkalibacter</taxon>
    </lineage>
</organism>
<protein>
    <submittedName>
        <fullName evidence="1">Alpha/beta hydrolase</fullName>
    </submittedName>
</protein>
<dbReference type="Proteomes" id="UP000035036">
    <property type="component" value="Chromosome"/>
</dbReference>
<accession>A0A0B5FDU9</accession>
<reference evidence="1 2" key="1">
    <citation type="journal article" date="2015" name="Genome Announc.">
        <title>Genomes of Geoalkalibacter ferrihydriticus Z-0531T and Geoalkalibacter subterraneus Red1T, Two Haloalkaliphilic Metal-Reducing Deltaproteobacteria.</title>
        <authorList>
            <person name="Badalamenti J.P."/>
            <person name="Krajmalnik-Brown R."/>
            <person name="Torres C.I."/>
            <person name="Bond D.R."/>
        </authorList>
    </citation>
    <scope>NUCLEOTIDE SEQUENCE [LARGE SCALE GENOMIC DNA]</scope>
    <source>
        <strain evidence="1 2">Red1</strain>
    </source>
</reference>
<dbReference type="HOGENOM" id="CLU_114499_0_0_7"/>
<dbReference type="KEGG" id="gsb:GSUB_06950"/>
<dbReference type="AlphaFoldDB" id="A0A0B5FDU9"/>
<dbReference type="EMBL" id="CP010311">
    <property type="protein sequence ID" value="AJF06337.1"/>
    <property type="molecule type" value="Genomic_DNA"/>
</dbReference>
<dbReference type="InterPro" id="IPR008886">
    <property type="entry name" value="UPF0227/Esterase_YqiA"/>
</dbReference>
<dbReference type="RefSeq" id="WP_040199917.1">
    <property type="nucleotide sequence ID" value="NZ_CP010311.1"/>
</dbReference>
<dbReference type="SUPFAM" id="SSF53474">
    <property type="entry name" value="alpha/beta-Hydrolases"/>
    <property type="match status" value="1"/>
</dbReference>
<sequence length="166" mass="18306">MQPTIYFAHGKESGPWGSKIQALASVAERQGYRVESPDYSRIADPDVRVERLLSLAAHEAGPLVLVGSSMGGYVSTVASAQLRPAGLFLMAPAFYLPGYEVQEPVPEAKLTALVHGWNDEVVPVENAIRFAGKHRCELHLFHSDHRLMSHLQVITGVFDDFLRRLA</sequence>
<dbReference type="STRING" id="483547.GSUB_06950"/>
<keyword evidence="2" id="KW-1185">Reference proteome</keyword>
<dbReference type="Pfam" id="PF05728">
    <property type="entry name" value="UPF0227"/>
    <property type="match status" value="1"/>
</dbReference>
<proteinExistence type="predicted"/>
<dbReference type="Gene3D" id="3.40.50.1820">
    <property type="entry name" value="alpha/beta hydrolase"/>
    <property type="match status" value="1"/>
</dbReference>
<keyword evidence="1" id="KW-0378">Hydrolase</keyword>
<evidence type="ECO:0000313" key="1">
    <source>
        <dbReference type="EMBL" id="AJF06337.1"/>
    </source>
</evidence>
<name>A0A0B5FDU9_9BACT</name>
<dbReference type="GO" id="GO:0016787">
    <property type="term" value="F:hydrolase activity"/>
    <property type="evidence" value="ECO:0007669"/>
    <property type="project" value="UniProtKB-KW"/>
</dbReference>
<dbReference type="InterPro" id="IPR029058">
    <property type="entry name" value="AB_hydrolase_fold"/>
</dbReference>
<dbReference type="OrthoDB" id="8903860at2"/>
<gene>
    <name evidence="1" type="ORF">GSUB_06950</name>
</gene>